<evidence type="ECO:0000259" key="2">
    <source>
        <dbReference type="Pfam" id="PF07290"/>
    </source>
</evidence>
<gene>
    <name evidence="4" type="ORF">TUM4438_06600</name>
</gene>
<evidence type="ECO:0000256" key="1">
    <source>
        <dbReference type="SAM" id="Phobius"/>
    </source>
</evidence>
<dbReference type="Pfam" id="PF21001">
    <property type="entry name" value="YqiJ_N"/>
    <property type="match status" value="1"/>
</dbReference>
<sequence length="209" mass="23033">MESFLFSQQSLPYTIALLLVFLFWLLESFTLVLGASLAGLLSAKGVSLESEAPQKRQFLGGLYAWLNIESLPALTWFTLAFMSFGLVGLLINYIAIYGFSSTLSQLLLLPTSIIFMFCCCHYLGNFFVKRIPANIPQLISVEELNGSVAKVGSKAILGYPSAATVIDQHQQEHQIYVEPATTEIEFSEGALVALVSRKGRVWQATPLDN</sequence>
<evidence type="ECO:0008006" key="6">
    <source>
        <dbReference type="Google" id="ProtNLM"/>
    </source>
</evidence>
<evidence type="ECO:0000259" key="3">
    <source>
        <dbReference type="Pfam" id="PF21001"/>
    </source>
</evidence>
<proteinExistence type="predicted"/>
<dbReference type="InterPro" id="IPR048376">
    <property type="entry name" value="YqiJ_N"/>
</dbReference>
<feature type="domain" description="Inner membrane protein YqiJ OB-fold" evidence="2">
    <location>
        <begin position="153"/>
        <end position="204"/>
    </location>
</feature>
<accession>A0ABQ4P2H0</accession>
<evidence type="ECO:0000313" key="5">
    <source>
        <dbReference type="Proteomes" id="UP000887104"/>
    </source>
</evidence>
<dbReference type="Proteomes" id="UP000887104">
    <property type="component" value="Unassembled WGS sequence"/>
</dbReference>
<feature type="transmembrane region" description="Helical" evidence="1">
    <location>
        <begin position="106"/>
        <end position="128"/>
    </location>
</feature>
<feature type="domain" description="Inner membrane protein YqiJ N-terminal" evidence="3">
    <location>
        <begin position="11"/>
        <end position="115"/>
    </location>
</feature>
<dbReference type="Pfam" id="PF07290">
    <property type="entry name" value="YqiJ_OB"/>
    <property type="match status" value="1"/>
</dbReference>
<keyword evidence="5" id="KW-1185">Reference proteome</keyword>
<dbReference type="InterPro" id="IPR010840">
    <property type="entry name" value="YqiJ_OB"/>
</dbReference>
<evidence type="ECO:0000313" key="4">
    <source>
        <dbReference type="EMBL" id="GIU41708.1"/>
    </source>
</evidence>
<dbReference type="EMBL" id="BPEY01000007">
    <property type="protein sequence ID" value="GIU41708.1"/>
    <property type="molecule type" value="Genomic_DNA"/>
</dbReference>
<organism evidence="4 5">
    <name type="scientific">Shewanella sairae</name>
    <dbReference type="NCBI Taxonomy" id="190310"/>
    <lineage>
        <taxon>Bacteria</taxon>
        <taxon>Pseudomonadati</taxon>
        <taxon>Pseudomonadota</taxon>
        <taxon>Gammaproteobacteria</taxon>
        <taxon>Alteromonadales</taxon>
        <taxon>Shewanellaceae</taxon>
        <taxon>Shewanella</taxon>
    </lineage>
</organism>
<keyword evidence="1" id="KW-1133">Transmembrane helix</keyword>
<dbReference type="RefSeq" id="WP_220779385.1">
    <property type="nucleotide sequence ID" value="NZ_BPEY01000007.1"/>
</dbReference>
<reference evidence="4" key="1">
    <citation type="submission" date="2021-05" db="EMBL/GenBank/DDBJ databases">
        <title>Molecular characterization for Shewanella algae harboring chromosomal blaOXA-55-like strains isolated from clinical and environment sample.</title>
        <authorList>
            <person name="Ohama Y."/>
            <person name="Aoki K."/>
            <person name="Harada S."/>
            <person name="Moriya K."/>
            <person name="Ishii Y."/>
            <person name="Tateda K."/>
        </authorList>
    </citation>
    <scope>NUCLEOTIDE SEQUENCE</scope>
    <source>
        <strain evidence="4">JCM 11563</strain>
    </source>
</reference>
<keyword evidence="1" id="KW-0812">Transmembrane</keyword>
<comment type="caution">
    <text evidence="4">The sequence shown here is derived from an EMBL/GenBank/DDBJ whole genome shotgun (WGS) entry which is preliminary data.</text>
</comment>
<keyword evidence="1" id="KW-0472">Membrane</keyword>
<feature type="transmembrane region" description="Helical" evidence="1">
    <location>
        <begin position="73"/>
        <end position="94"/>
    </location>
</feature>
<name>A0ABQ4P2H0_9GAMM</name>
<protein>
    <recommendedName>
        <fullName evidence="6">DUF1449 family protein</fullName>
    </recommendedName>
</protein>